<dbReference type="GeneID" id="57168830"/>
<dbReference type="PANTHER" id="PTHR33371">
    <property type="entry name" value="INTERMEMBRANE PHOSPHOLIPID TRANSPORT SYSTEM BINDING PROTEIN MLAD-RELATED"/>
    <property type="match status" value="1"/>
</dbReference>
<dbReference type="EMBL" id="MLIK01000019">
    <property type="protein sequence ID" value="OHU22465.1"/>
    <property type="molecule type" value="Genomic_DNA"/>
</dbReference>
<evidence type="ECO:0000313" key="3">
    <source>
        <dbReference type="EMBL" id="OHU22465.1"/>
    </source>
</evidence>
<evidence type="ECO:0000256" key="1">
    <source>
        <dbReference type="SAM" id="Phobius"/>
    </source>
</evidence>
<accession>A0A1S1LAQ5</accession>
<name>A0A1S1LAQ5_9MYCO</name>
<proteinExistence type="predicted"/>
<dbReference type="Pfam" id="PF02470">
    <property type="entry name" value="MlaD"/>
    <property type="match status" value="1"/>
</dbReference>
<keyword evidence="1" id="KW-1133">Transmembrane helix</keyword>
<gene>
    <name evidence="3" type="ORF">BKG76_18625</name>
</gene>
<dbReference type="InterPro" id="IPR003399">
    <property type="entry name" value="Mce/MlaD"/>
</dbReference>
<feature type="transmembrane region" description="Helical" evidence="1">
    <location>
        <begin position="21"/>
        <end position="43"/>
    </location>
</feature>
<dbReference type="InterPro" id="IPR052336">
    <property type="entry name" value="MlaD_Phospholipid_Transporter"/>
</dbReference>
<feature type="domain" description="Mce/MlaD" evidence="2">
    <location>
        <begin position="49"/>
        <end position="120"/>
    </location>
</feature>
<keyword evidence="1" id="KW-0812">Transmembrane</keyword>
<protein>
    <recommendedName>
        <fullName evidence="2">Mce/MlaD domain-containing protein</fullName>
    </recommendedName>
</protein>
<dbReference type="Proteomes" id="UP000179616">
    <property type="component" value="Unassembled WGS sequence"/>
</dbReference>
<comment type="caution">
    <text evidence="3">The sequence shown here is derived from an EMBL/GenBank/DDBJ whole genome shotgun (WGS) entry which is preliminary data.</text>
</comment>
<organism evidence="3 4">
    <name type="scientific">Mycobacteroides franklinii</name>
    <dbReference type="NCBI Taxonomy" id="948102"/>
    <lineage>
        <taxon>Bacteria</taxon>
        <taxon>Bacillati</taxon>
        <taxon>Actinomycetota</taxon>
        <taxon>Actinomycetes</taxon>
        <taxon>Mycobacteriales</taxon>
        <taxon>Mycobacteriaceae</taxon>
        <taxon>Mycobacteroides</taxon>
    </lineage>
</organism>
<evidence type="ECO:0000313" key="4">
    <source>
        <dbReference type="Proteomes" id="UP000179616"/>
    </source>
</evidence>
<sequence length="333" mass="36284">MPAVRARIGRLFAGQDRRHKIIGVLVCLLIAAVVVVLGANHVWQLGHRAVTFAITDGAAIKPGDEVKVAGWPVGTIDSVRLVNDNVTVQASVDNDVYLGDQTSVEVRMITAAGGYYVDLISAGNKALGDNEIPASRTRPPYRLPELLGSGTDKVKDIDVSQLGPSLDRLSTMMDASPNGITTMVDAMKKVSDIVTHQKSQLQTMLDVGQELTRTAAKNQEHMNEVLHKAAILITIVDNVKVQLQQALPPLLKAVKTVMGVANFYDSHRDWLLDILQRTTNALNVVNTDFPRMIWNLGNFVNDIRSMISPKGPQPIEDHLLASDFCVPMPGRSC</sequence>
<reference evidence="3 4" key="1">
    <citation type="submission" date="2016-10" db="EMBL/GenBank/DDBJ databases">
        <title>Evaluation of Human, Veterinary and Environmental Mycobacterium chelonae Isolates by Core Genome Phylogenomic Analysis, Targeted Gene Comparison, and Anti-microbial Susceptibility Patterns: A Tale of Mistaken Identities.</title>
        <authorList>
            <person name="Fogelson S.B."/>
            <person name="Camus A.C."/>
            <person name="Lorenz W."/>
            <person name="Vasireddy R."/>
            <person name="Vasireddy S."/>
            <person name="Smith T."/>
            <person name="Brown-Elliott B.A."/>
            <person name="Wallace R.J.Jr."/>
            <person name="Hasan N.A."/>
            <person name="Reischl U."/>
            <person name="Sanchez S."/>
        </authorList>
    </citation>
    <scope>NUCLEOTIDE SEQUENCE [LARGE SCALE GENOMIC DNA]</scope>
    <source>
        <strain evidence="3 4">1559</strain>
    </source>
</reference>
<keyword evidence="1" id="KW-0472">Membrane</keyword>
<dbReference type="RefSeq" id="WP_070938904.1">
    <property type="nucleotide sequence ID" value="NZ_MAEP01000012.1"/>
</dbReference>
<dbReference type="AlphaFoldDB" id="A0A1S1LAQ5"/>
<dbReference type="PANTHER" id="PTHR33371:SF18">
    <property type="entry name" value="MCE-FAMILY PROTEIN MCE3C"/>
    <property type="match status" value="1"/>
</dbReference>
<dbReference type="STRING" id="948102.BKG76_18625"/>
<dbReference type="GO" id="GO:0005576">
    <property type="term" value="C:extracellular region"/>
    <property type="evidence" value="ECO:0007669"/>
    <property type="project" value="TreeGrafter"/>
</dbReference>
<evidence type="ECO:0000259" key="2">
    <source>
        <dbReference type="Pfam" id="PF02470"/>
    </source>
</evidence>
<dbReference type="OrthoDB" id="4379218at2"/>